<evidence type="ECO:0000313" key="2">
    <source>
        <dbReference type="Proteomes" id="UP001222027"/>
    </source>
</evidence>
<dbReference type="EMBL" id="JAQQAF010000006">
    <property type="protein sequence ID" value="KAJ8480243.1"/>
    <property type="molecule type" value="Genomic_DNA"/>
</dbReference>
<sequence length="172" mass="19309">MSAFTSAAAAFPPGDHPCLPGMATKAYRMRRRSNRRSLRLVSSSTVWLRQETKLRHKSEIDGSLCACRSSNSGLYTGHASKIQLFIIYFKTNSTSHLLICFEISPSVDQKAEPDKAAELPDISFEELLSEQRNHKPRSFARREAISPWLTIAAHRVYFTIASLFLFPLGCTS</sequence>
<keyword evidence="2" id="KW-1185">Reference proteome</keyword>
<accession>A0AAV8QRV2</accession>
<evidence type="ECO:0000313" key="1">
    <source>
        <dbReference type="EMBL" id="KAJ8480243.1"/>
    </source>
</evidence>
<dbReference type="Proteomes" id="UP001222027">
    <property type="component" value="Unassembled WGS sequence"/>
</dbReference>
<proteinExistence type="predicted"/>
<dbReference type="AlphaFoldDB" id="A0AAV8QRV2"/>
<reference evidence="1 2" key="1">
    <citation type="submission" date="2022-12" db="EMBL/GenBank/DDBJ databases">
        <title>Chromosome-scale assembly of the Ensete ventricosum genome.</title>
        <authorList>
            <person name="Dussert Y."/>
            <person name="Stocks J."/>
            <person name="Wendawek A."/>
            <person name="Woldeyes F."/>
            <person name="Nichols R.A."/>
            <person name="Borrell J.S."/>
        </authorList>
    </citation>
    <scope>NUCLEOTIDE SEQUENCE [LARGE SCALE GENOMIC DNA]</scope>
    <source>
        <strain evidence="2">cv. Maze</strain>
        <tissue evidence="1">Seeds</tissue>
    </source>
</reference>
<comment type="caution">
    <text evidence="1">The sequence shown here is derived from an EMBL/GenBank/DDBJ whole genome shotgun (WGS) entry which is preliminary data.</text>
</comment>
<organism evidence="1 2">
    <name type="scientific">Ensete ventricosum</name>
    <name type="common">Abyssinian banana</name>
    <name type="synonym">Musa ensete</name>
    <dbReference type="NCBI Taxonomy" id="4639"/>
    <lineage>
        <taxon>Eukaryota</taxon>
        <taxon>Viridiplantae</taxon>
        <taxon>Streptophyta</taxon>
        <taxon>Embryophyta</taxon>
        <taxon>Tracheophyta</taxon>
        <taxon>Spermatophyta</taxon>
        <taxon>Magnoliopsida</taxon>
        <taxon>Liliopsida</taxon>
        <taxon>Zingiberales</taxon>
        <taxon>Musaceae</taxon>
        <taxon>Ensete</taxon>
    </lineage>
</organism>
<name>A0AAV8QRV2_ENSVE</name>
<gene>
    <name evidence="1" type="ORF">OPV22_023970</name>
</gene>
<protein>
    <submittedName>
        <fullName evidence="1">Uncharacterized protein</fullName>
    </submittedName>
</protein>